<protein>
    <recommendedName>
        <fullName evidence="4">MG2 domain-containing protein</fullName>
    </recommendedName>
</protein>
<accession>A0ABS9J7H8</accession>
<reference evidence="2 3" key="1">
    <citation type="submission" date="2021-01" db="EMBL/GenBank/DDBJ databases">
        <title>Genome sequencing of Joostella atrarenae M1-2 (= KCTC 23194).</title>
        <authorList>
            <person name="Zakaria M.R."/>
            <person name="Lam M.Q."/>
            <person name="Chong C.S."/>
        </authorList>
    </citation>
    <scope>NUCLEOTIDE SEQUENCE [LARGE SCALE GENOMIC DNA]</scope>
    <source>
        <strain evidence="2 3">M1-2</strain>
    </source>
</reference>
<evidence type="ECO:0000313" key="3">
    <source>
        <dbReference type="Proteomes" id="UP000829517"/>
    </source>
</evidence>
<gene>
    <name evidence="2" type="ORF">JM658_16135</name>
</gene>
<proteinExistence type="predicted"/>
<feature type="signal peptide" evidence="1">
    <location>
        <begin position="1"/>
        <end position="21"/>
    </location>
</feature>
<dbReference type="Proteomes" id="UP000829517">
    <property type="component" value="Unassembled WGS sequence"/>
</dbReference>
<dbReference type="RefSeq" id="WP_236960710.1">
    <property type="nucleotide sequence ID" value="NZ_JAETXX010000016.1"/>
</dbReference>
<evidence type="ECO:0000313" key="2">
    <source>
        <dbReference type="EMBL" id="MCF8716360.1"/>
    </source>
</evidence>
<feature type="chain" id="PRO_5047528587" description="MG2 domain-containing protein" evidence="1">
    <location>
        <begin position="22"/>
        <end position="781"/>
    </location>
</feature>
<sequence>MKILIALLIFFLLNTQQNVSAQNVSDSTIIQNYFNFAELNSPKLFIQVDKNKISKKEKVWFKIYVRGKENRPYLNPINVYLKAFTEDGRFIKGKAYLSQDGKISGEIDIPKKITSKIIFLYATLDITSSTIKPNDDIEIITVLYNDKIQYKKVPNHKREKSISLKPEGGNVIVGKNNFLFRVTDKYGKEIRIDNASIINQKGDTILSNISCDDYGSCKFNLVVNLHDKYQLLVQPTEGKNLQLYLPKVDTNKEVGIIVNNILKDRVLISLSTSKINKSNFYVIIHTEGKILKKKLNFSDSTTKELNFDRSDLFPGVNTISILNEAHQLIGQRLFFNYWFSEKYKNNIIIETSKIINDSITIKLVDTSSVKRKGTFNFMVTPKESKINFTSLVKKVIFKDYMEGGFDVLKWNNIIPNRKELFQIDNLLILYGHSHIDWKKILNTNVKEEKDKINIGFNISGNALNINNENKDNLFLFQQSSKTIKYADEIRKKDFMFENVYLNANDSIHISLVDKKGRLRKPIIKNFKVSPHFSMDDSLSINKNLFYDVQSSDYEQLDDEVNLIIEENTILLDEVVLNSKKKNQLVVNPSLLNGMFEGVKVSDSITKKYIKLSNLLRKLGFKIKINPLDGRMNIGPKILMNSPPIIILDGFEITENLKDFYLHNVDEVYYEHQGVNKSNGGTIYIYRFNGKRDNPEKKITSTVMPIIGFSNFKRFVTPIYDKKSKAFTSYGIIFWSPELKFNEDGIAFIKIPNYEVSNLKIIIEGFYQDGNIISKEYYEKFK</sequence>
<name>A0ABS9J7H8_9FLAO</name>
<dbReference type="EMBL" id="JAETXX010000016">
    <property type="protein sequence ID" value="MCF8716360.1"/>
    <property type="molecule type" value="Genomic_DNA"/>
</dbReference>
<evidence type="ECO:0000256" key="1">
    <source>
        <dbReference type="SAM" id="SignalP"/>
    </source>
</evidence>
<evidence type="ECO:0008006" key="4">
    <source>
        <dbReference type="Google" id="ProtNLM"/>
    </source>
</evidence>
<comment type="caution">
    <text evidence="2">The sequence shown here is derived from an EMBL/GenBank/DDBJ whole genome shotgun (WGS) entry which is preliminary data.</text>
</comment>
<organism evidence="2 3">
    <name type="scientific">Joostella atrarenae</name>
    <dbReference type="NCBI Taxonomy" id="679257"/>
    <lineage>
        <taxon>Bacteria</taxon>
        <taxon>Pseudomonadati</taxon>
        <taxon>Bacteroidota</taxon>
        <taxon>Flavobacteriia</taxon>
        <taxon>Flavobacteriales</taxon>
        <taxon>Flavobacteriaceae</taxon>
        <taxon>Joostella</taxon>
    </lineage>
</organism>
<keyword evidence="1" id="KW-0732">Signal</keyword>
<keyword evidence="3" id="KW-1185">Reference proteome</keyword>